<dbReference type="EMBL" id="MN740594">
    <property type="protein sequence ID" value="QHS78026.1"/>
    <property type="molecule type" value="Genomic_DNA"/>
</dbReference>
<dbReference type="AlphaFoldDB" id="A0A6C0AEA8"/>
<evidence type="ECO:0000313" key="1">
    <source>
        <dbReference type="EMBL" id="QHS78026.1"/>
    </source>
</evidence>
<accession>A0A6C0AEA8</accession>
<proteinExistence type="predicted"/>
<protein>
    <submittedName>
        <fullName evidence="1">Uncharacterized protein</fullName>
    </submittedName>
</protein>
<sequence length="35" mass="4124">MINNVRIEGGGNTYIYKIKKENILNILEFILEKLE</sequence>
<name>A0A6C0AEA8_9ZZZZ</name>
<organism evidence="1">
    <name type="scientific">viral metagenome</name>
    <dbReference type="NCBI Taxonomy" id="1070528"/>
    <lineage>
        <taxon>unclassified sequences</taxon>
        <taxon>metagenomes</taxon>
        <taxon>organismal metagenomes</taxon>
    </lineage>
</organism>
<reference evidence="1" key="1">
    <citation type="journal article" date="2020" name="Nature">
        <title>Giant virus diversity and host interactions through global metagenomics.</title>
        <authorList>
            <person name="Schulz F."/>
            <person name="Roux S."/>
            <person name="Paez-Espino D."/>
            <person name="Jungbluth S."/>
            <person name="Walsh D.A."/>
            <person name="Denef V.J."/>
            <person name="McMahon K.D."/>
            <person name="Konstantinidis K.T."/>
            <person name="Eloe-Fadrosh E.A."/>
            <person name="Kyrpides N.C."/>
            <person name="Woyke T."/>
        </authorList>
    </citation>
    <scope>NUCLEOTIDE SEQUENCE</scope>
    <source>
        <strain evidence="1">GVMAG-S-1021933-23</strain>
    </source>
</reference>